<comment type="similarity">
    <text evidence="2">Belongs to the galactose-1-phosphate uridylyltransferase type 1 family.</text>
</comment>
<evidence type="ECO:0000256" key="3">
    <source>
        <dbReference type="ARBA" id="ARBA00022679"/>
    </source>
</evidence>
<evidence type="ECO:0000256" key="7">
    <source>
        <dbReference type="ARBA" id="ARBA00023277"/>
    </source>
</evidence>
<protein>
    <submittedName>
        <fullName evidence="11">Uncharacterized protein</fullName>
    </submittedName>
</protein>
<evidence type="ECO:0000256" key="2">
    <source>
        <dbReference type="ARBA" id="ARBA00010951"/>
    </source>
</evidence>
<dbReference type="SUPFAM" id="SSF54197">
    <property type="entry name" value="HIT-like"/>
    <property type="match status" value="2"/>
</dbReference>
<evidence type="ECO:0000256" key="8">
    <source>
        <dbReference type="PIRSR" id="PIRSR000808-1"/>
    </source>
</evidence>
<sequence length="334" mass="38887">MDTKSLNEFRQDLVSGEWVLFMTGRSHSLRGDEFKDFYQTKRECPFENLLESGQEVIWQYPDVNNLFATLIKNKYPAVRSGLCTTEQSVGPFKIFDPIGDHEVIVYQDHDHGIYKFSLAELEQTVKVYKKRFAELVEKSECAKYILIFHNQGKSAGASVYHSHSQIITMPILPPDVFRSVNGSFQYYKDHKKKVYAELLEWEQKERKRIVYENKEFIVFCPYVSKYPYELRIFSKEGHAHFHQMPDSSDEFFADAVFTAFQKMKVALDSPPFNMFIHTAPLTDEFGVHLHEFYHWHMEIVPHLKIDAGVEIGTGVAINVVDPDECAEVYRNAKV</sequence>
<dbReference type="PANTHER" id="PTHR42763">
    <property type="entry name" value="ADP-GLUCOSE PHOSPHORYLASE"/>
    <property type="match status" value="1"/>
</dbReference>
<keyword evidence="3" id="KW-0808">Transferase</keyword>
<dbReference type="InterPro" id="IPR005849">
    <property type="entry name" value="GalP_Utransf_N"/>
</dbReference>
<proteinExistence type="inferred from homology"/>
<feature type="domain" description="Galactose-1-phosphate uridyl transferase N-terminal" evidence="9">
    <location>
        <begin position="72"/>
        <end position="173"/>
    </location>
</feature>
<dbReference type="GO" id="GO:0006012">
    <property type="term" value="P:galactose metabolic process"/>
    <property type="evidence" value="ECO:0007669"/>
    <property type="project" value="UniProtKB-UniPathway"/>
</dbReference>
<dbReference type="EMBL" id="MGJD01000004">
    <property type="protein sequence ID" value="OGN01532.1"/>
    <property type="molecule type" value="Genomic_DNA"/>
</dbReference>
<dbReference type="Pfam" id="PF02744">
    <property type="entry name" value="GalP_UDP_tr_C"/>
    <property type="match status" value="1"/>
</dbReference>
<evidence type="ECO:0000313" key="12">
    <source>
        <dbReference type="Proteomes" id="UP000177117"/>
    </source>
</evidence>
<evidence type="ECO:0000256" key="1">
    <source>
        <dbReference type="ARBA" id="ARBA00001947"/>
    </source>
</evidence>
<dbReference type="Proteomes" id="UP000177117">
    <property type="component" value="Unassembled WGS sequence"/>
</dbReference>
<dbReference type="InterPro" id="IPR001937">
    <property type="entry name" value="GalP_UDPtransf1"/>
</dbReference>
<evidence type="ECO:0000256" key="4">
    <source>
        <dbReference type="ARBA" id="ARBA00022695"/>
    </source>
</evidence>
<feature type="active site" description="Tele-UMP-histidine intermediate" evidence="8">
    <location>
        <position position="163"/>
    </location>
</feature>
<evidence type="ECO:0000256" key="6">
    <source>
        <dbReference type="ARBA" id="ARBA00022833"/>
    </source>
</evidence>
<evidence type="ECO:0000259" key="9">
    <source>
        <dbReference type="Pfam" id="PF01087"/>
    </source>
</evidence>
<dbReference type="GO" id="GO:0008270">
    <property type="term" value="F:zinc ion binding"/>
    <property type="evidence" value="ECO:0007669"/>
    <property type="project" value="InterPro"/>
</dbReference>
<dbReference type="GO" id="GO:0008108">
    <property type="term" value="F:UDP-glucose:hexose-1-phosphate uridylyltransferase activity"/>
    <property type="evidence" value="ECO:0007669"/>
    <property type="project" value="InterPro"/>
</dbReference>
<dbReference type="InterPro" id="IPR053177">
    <property type="entry name" value="ADP-glucose_phosphorylase"/>
</dbReference>
<keyword evidence="4" id="KW-0548">Nucleotidyltransferase</keyword>
<dbReference type="Gene3D" id="3.30.428.10">
    <property type="entry name" value="HIT-like"/>
    <property type="match status" value="2"/>
</dbReference>
<keyword evidence="6" id="KW-0862">Zinc</keyword>
<dbReference type="Pfam" id="PF01087">
    <property type="entry name" value="GalP_UDP_transf"/>
    <property type="match status" value="1"/>
</dbReference>
<evidence type="ECO:0000256" key="5">
    <source>
        <dbReference type="ARBA" id="ARBA00022723"/>
    </source>
</evidence>
<dbReference type="PIRSF" id="PIRSF000808">
    <property type="entry name" value="GalT"/>
    <property type="match status" value="1"/>
</dbReference>
<dbReference type="PANTHER" id="PTHR42763:SF1">
    <property type="entry name" value="UDP-GLUCOSE--HEXOSE-1-PHOSPHATE URIDYLYLTRANSFERASE"/>
    <property type="match status" value="1"/>
</dbReference>
<feature type="domain" description="Galactose-1-phosphate uridyl transferase C-terminal" evidence="10">
    <location>
        <begin position="185"/>
        <end position="305"/>
    </location>
</feature>
<keyword evidence="5" id="KW-0479">Metal-binding</keyword>
<gene>
    <name evidence="11" type="ORF">A2650_02805</name>
</gene>
<name>A0A1F8EL11_9BACT</name>
<comment type="caution">
    <text evidence="11">The sequence shown here is derived from an EMBL/GenBank/DDBJ whole genome shotgun (WGS) entry which is preliminary data.</text>
</comment>
<keyword evidence="7" id="KW-0119">Carbohydrate metabolism</keyword>
<dbReference type="InterPro" id="IPR005850">
    <property type="entry name" value="GalP_Utransf_C"/>
</dbReference>
<evidence type="ECO:0000313" key="11">
    <source>
        <dbReference type="EMBL" id="OGN01532.1"/>
    </source>
</evidence>
<dbReference type="InterPro" id="IPR036265">
    <property type="entry name" value="HIT-like_sf"/>
</dbReference>
<accession>A0A1F8EL11</accession>
<dbReference type="UniPathway" id="UPA00214"/>
<comment type="cofactor">
    <cofactor evidence="1">
        <name>Zn(2+)</name>
        <dbReference type="ChEBI" id="CHEBI:29105"/>
    </cofactor>
</comment>
<evidence type="ECO:0000259" key="10">
    <source>
        <dbReference type="Pfam" id="PF02744"/>
    </source>
</evidence>
<organism evidence="11 12">
    <name type="scientific">Candidatus Yanofskybacteria bacterium RIFCSPHIGHO2_01_FULL_41_53</name>
    <dbReference type="NCBI Taxonomy" id="1802663"/>
    <lineage>
        <taxon>Bacteria</taxon>
        <taxon>Candidatus Yanofskyibacteriota</taxon>
    </lineage>
</organism>
<dbReference type="AlphaFoldDB" id="A0A1F8EL11"/>
<reference evidence="11 12" key="1">
    <citation type="journal article" date="2016" name="Nat. Commun.">
        <title>Thousands of microbial genomes shed light on interconnected biogeochemical processes in an aquifer system.</title>
        <authorList>
            <person name="Anantharaman K."/>
            <person name="Brown C.T."/>
            <person name="Hug L.A."/>
            <person name="Sharon I."/>
            <person name="Castelle C.J."/>
            <person name="Probst A.J."/>
            <person name="Thomas B.C."/>
            <person name="Singh A."/>
            <person name="Wilkins M.J."/>
            <person name="Karaoz U."/>
            <person name="Brodie E.L."/>
            <person name="Williams K.H."/>
            <person name="Hubbard S.S."/>
            <person name="Banfield J.F."/>
        </authorList>
    </citation>
    <scope>NUCLEOTIDE SEQUENCE [LARGE SCALE GENOMIC DNA]</scope>
</reference>